<feature type="region of interest" description="Disordered" evidence="1">
    <location>
        <begin position="362"/>
        <end position="460"/>
    </location>
</feature>
<dbReference type="EMBL" id="BTCM01000003">
    <property type="protein sequence ID" value="GMK57000.1"/>
    <property type="molecule type" value="Genomic_DNA"/>
</dbReference>
<feature type="compositionally biased region" description="Basic and acidic residues" evidence="1">
    <location>
        <begin position="866"/>
        <end position="882"/>
    </location>
</feature>
<feature type="region of interest" description="Disordered" evidence="1">
    <location>
        <begin position="228"/>
        <end position="304"/>
    </location>
</feature>
<comment type="caution">
    <text evidence="2">The sequence shown here is derived from an EMBL/GenBank/DDBJ whole genome shotgun (WGS) entry which is preliminary data.</text>
</comment>
<protein>
    <recommendedName>
        <fullName evidence="4">DNA binding protein Ncp1</fullName>
    </recommendedName>
</protein>
<keyword evidence="3" id="KW-1185">Reference proteome</keyword>
<reference evidence="2" key="2">
    <citation type="submission" date="2023-06" db="EMBL/GenBank/DDBJ databases">
        <authorList>
            <person name="Kobayashi Y."/>
            <person name="Kayamori A."/>
            <person name="Aoki K."/>
            <person name="Shiwa Y."/>
            <person name="Fujita N."/>
            <person name="Sugita T."/>
            <person name="Iwasaki W."/>
            <person name="Tanaka N."/>
            <person name="Takashima M."/>
        </authorList>
    </citation>
    <scope>NUCLEOTIDE SEQUENCE</scope>
    <source>
        <strain evidence="2">HIS016</strain>
    </source>
</reference>
<feature type="compositionally biased region" description="Low complexity" evidence="1">
    <location>
        <begin position="515"/>
        <end position="527"/>
    </location>
</feature>
<feature type="compositionally biased region" description="Low complexity" evidence="1">
    <location>
        <begin position="444"/>
        <end position="456"/>
    </location>
</feature>
<evidence type="ECO:0008006" key="4">
    <source>
        <dbReference type="Google" id="ProtNLM"/>
    </source>
</evidence>
<evidence type="ECO:0000313" key="2">
    <source>
        <dbReference type="EMBL" id="GMK57000.1"/>
    </source>
</evidence>
<sequence length="897" mass="95834">MKLLLHSDEFHPHHETLTFATAHIPPLALAATTTLQLGLVAILSHPVLGAVYPEESEESRPPPPTPETVPDGIGVIVSTSEPELRSPTPYYTPGIIPDQAFFMEDDDLAGRTATLSVSDAGEREVNGVGPFPPTNSVLPTTTRATSPLLQPRTSPAVTSQAPSYPAFNVADRSFDKDPNVLRAEHATVSPAVYYRESLLREVPVAIQPKTPSDLAGAAEAVGVLHPGPSVAQRSLEGQRGDTRLSSDGTQVTSDDRHAAPGTQASVPQTSYFAVTQVPQQTDTVDRAQRSMSSAPNLASEPQSQPMINGVASQNDSITCAPEAASQNKVDTAQQPNKNKTAKAAGVGAAIGLAASGAARMLNSEHQAQSQGDYMSNAHSGGAPVSHASARALSPTEQLATSSHANGNGVSSPVPAPANGSFKRVSGQHVEGFASHGHQRTVSETTRANTAANAQTHNRPEIYEALTPSRSYINAASSDTQYQRPLVEEPRRLSTQSPQRVSRSGNSKFFEQLPTSPGAHSPSPVGAASAGVAGGLAGTALADHVYTPRGDPYVRPASTQALNRRTSAQQEVDGLSSRPRPVSAMEVPRDRTMGREGSDGLRGQLSPSASMRAHGHGQSHGRPPPIADEMEHAGAAAAAGLMPGQIASLARQQELQGRTLRDDGPVPYDRPYSQFGHRPEVGIGDWAARREEGRLARTGTGGSRTTVGRSGTVHSRRSGAFGRGAGLSVGTQPRDVLSREDIHERAEVAERILGESTLRRLQEMEKKEGREVAKMLKAEGKEQARGVQAAIAELKRLTKMQKGAIDGERKSQRNLTKWISRENRARTRFLKEKERYEKAEGGLRNAENDYEERRDHASELTAQVADRTQELDDMRAQKAADDREREVKLLAIKNPGHV</sequence>
<feature type="region of interest" description="Disordered" evidence="1">
    <location>
        <begin position="53"/>
        <end position="73"/>
    </location>
</feature>
<feature type="compositionally biased region" description="Polar residues" evidence="1">
    <location>
        <begin position="394"/>
        <end position="410"/>
    </location>
</feature>
<feature type="compositionally biased region" description="Basic and acidic residues" evidence="1">
    <location>
        <begin position="586"/>
        <end position="598"/>
    </location>
</feature>
<dbReference type="Proteomes" id="UP001222932">
    <property type="component" value="Unassembled WGS sequence"/>
</dbReference>
<feature type="region of interest" description="Disordered" evidence="1">
    <location>
        <begin position="476"/>
        <end position="527"/>
    </location>
</feature>
<evidence type="ECO:0000256" key="1">
    <source>
        <dbReference type="SAM" id="MobiDB-lite"/>
    </source>
</evidence>
<feature type="region of interest" description="Disordered" evidence="1">
    <location>
        <begin position="696"/>
        <end position="730"/>
    </location>
</feature>
<feature type="compositionally biased region" description="Polar residues" evidence="1">
    <location>
        <begin position="363"/>
        <end position="378"/>
    </location>
</feature>
<feature type="compositionally biased region" description="Polar residues" evidence="1">
    <location>
        <begin position="556"/>
        <end position="569"/>
    </location>
</feature>
<feature type="region of interest" description="Disordered" evidence="1">
    <location>
        <begin position="657"/>
        <end position="678"/>
    </location>
</feature>
<proteinExistence type="predicted"/>
<gene>
    <name evidence="2" type="ORF">CspeluHIS016_0308400</name>
</gene>
<accession>A0AAD3TU78</accession>
<feature type="region of interest" description="Disordered" evidence="1">
    <location>
        <begin position="839"/>
        <end position="882"/>
    </location>
</feature>
<name>A0AAD3TU78_9TREE</name>
<dbReference type="AlphaFoldDB" id="A0AAD3TU78"/>
<feature type="region of interest" description="Disordered" evidence="1">
    <location>
        <begin position="548"/>
        <end position="627"/>
    </location>
</feature>
<feature type="compositionally biased region" description="Polar residues" evidence="1">
    <location>
        <begin position="262"/>
        <end position="282"/>
    </location>
</feature>
<organism evidence="2 3">
    <name type="scientific">Cutaneotrichosporon spelunceum</name>
    <dbReference type="NCBI Taxonomy" id="1672016"/>
    <lineage>
        <taxon>Eukaryota</taxon>
        <taxon>Fungi</taxon>
        <taxon>Dikarya</taxon>
        <taxon>Basidiomycota</taxon>
        <taxon>Agaricomycotina</taxon>
        <taxon>Tremellomycetes</taxon>
        <taxon>Trichosporonales</taxon>
        <taxon>Trichosporonaceae</taxon>
        <taxon>Cutaneotrichosporon</taxon>
    </lineage>
</organism>
<feature type="compositionally biased region" description="Polar residues" evidence="1">
    <location>
        <begin position="492"/>
        <end position="514"/>
    </location>
</feature>
<reference evidence="2" key="1">
    <citation type="journal article" date="2023" name="BMC Genomics">
        <title>Chromosome-level genome assemblies of Cutaneotrichosporon spp. (Trichosporonales, Basidiomycota) reveal imbalanced evolution between nucleotide sequences and chromosome synteny.</title>
        <authorList>
            <person name="Kobayashi Y."/>
            <person name="Kayamori A."/>
            <person name="Aoki K."/>
            <person name="Shiwa Y."/>
            <person name="Matsutani M."/>
            <person name="Fujita N."/>
            <person name="Sugita T."/>
            <person name="Iwasaki W."/>
            <person name="Tanaka N."/>
            <person name="Takashima M."/>
        </authorList>
    </citation>
    <scope>NUCLEOTIDE SEQUENCE</scope>
    <source>
        <strain evidence="2">HIS016</strain>
    </source>
</reference>
<evidence type="ECO:0000313" key="3">
    <source>
        <dbReference type="Proteomes" id="UP001222932"/>
    </source>
</evidence>
<feature type="compositionally biased region" description="Polar residues" evidence="1">
    <location>
        <begin position="289"/>
        <end position="304"/>
    </location>
</feature>
<feature type="compositionally biased region" description="Low complexity" evidence="1">
    <location>
        <begin position="702"/>
        <end position="712"/>
    </location>
</feature>